<dbReference type="GO" id="GO:0004550">
    <property type="term" value="F:nucleoside diphosphate kinase activity"/>
    <property type="evidence" value="ECO:0007669"/>
    <property type="project" value="TreeGrafter"/>
</dbReference>
<dbReference type="AlphaFoldDB" id="G7HWJ3"/>
<dbReference type="GO" id="GO:0004798">
    <property type="term" value="F:dTMP kinase activity"/>
    <property type="evidence" value="ECO:0007669"/>
    <property type="project" value="TreeGrafter"/>
</dbReference>
<evidence type="ECO:0000256" key="3">
    <source>
        <dbReference type="ARBA" id="ARBA00022741"/>
    </source>
</evidence>
<dbReference type="GO" id="GO:0006227">
    <property type="term" value="P:dUDP biosynthetic process"/>
    <property type="evidence" value="ECO:0007669"/>
    <property type="project" value="TreeGrafter"/>
</dbReference>
<dbReference type="PANTHER" id="PTHR10344:SF4">
    <property type="entry name" value="UMP-CMP KINASE 2, MITOCHONDRIAL"/>
    <property type="match status" value="1"/>
</dbReference>
<evidence type="ECO:0000313" key="7">
    <source>
        <dbReference type="Proteomes" id="UP000004840"/>
    </source>
</evidence>
<evidence type="ECO:0000256" key="1">
    <source>
        <dbReference type="ARBA" id="ARBA00009776"/>
    </source>
</evidence>
<proteinExistence type="inferred from homology"/>
<keyword evidence="4" id="KW-0067">ATP-binding</keyword>
<dbReference type="RefSeq" id="WP_006822080.1">
    <property type="nucleotide sequence ID" value="NZ_CAFW01000033.1"/>
</dbReference>
<dbReference type="Gene3D" id="3.40.50.300">
    <property type="entry name" value="P-loop containing nucleotide triphosphate hydrolases"/>
    <property type="match status" value="1"/>
</dbReference>
<organism evidence="6 7">
    <name type="scientific">Corynebacterium casei UCMA 3821</name>
    <dbReference type="NCBI Taxonomy" id="1110505"/>
    <lineage>
        <taxon>Bacteria</taxon>
        <taxon>Bacillati</taxon>
        <taxon>Actinomycetota</taxon>
        <taxon>Actinomycetes</taxon>
        <taxon>Mycobacteriales</taxon>
        <taxon>Corynebacteriaceae</taxon>
        <taxon>Corynebacterium</taxon>
    </lineage>
</organism>
<sequence length="214" mass="23840">MIVVAFEGIDGSGKSSICQEALRTLTRRGILCDAPTSDKERPIRKAYGELLRDKRTFPNTQTSLYLGSADFLSAYSRTLRSSVEVSLFERFSYSVIADSIALGCPEEVWGFHLKQFPVPDLIVFLDVRPSTALARRQFECSEAEAGGPFFLKQGEELANGFLRYQSAVREAFLDLLPPQRTLRIEEGVSISDANEQVVHEIVQLIQEDGNDGTN</sequence>
<dbReference type="PANTHER" id="PTHR10344">
    <property type="entry name" value="THYMIDYLATE KINASE"/>
    <property type="match status" value="1"/>
</dbReference>
<evidence type="ECO:0000313" key="6">
    <source>
        <dbReference type="EMBL" id="CCE54558.1"/>
    </source>
</evidence>
<accession>G7HWJ3</accession>
<dbReference type="GO" id="GO:0005524">
    <property type="term" value="F:ATP binding"/>
    <property type="evidence" value="ECO:0007669"/>
    <property type="project" value="UniProtKB-KW"/>
</dbReference>
<evidence type="ECO:0000256" key="4">
    <source>
        <dbReference type="ARBA" id="ARBA00022840"/>
    </source>
</evidence>
<dbReference type="InterPro" id="IPR039430">
    <property type="entry name" value="Thymidylate_kin-like_dom"/>
</dbReference>
<gene>
    <name evidence="6" type="ORF">CCAS_04900</name>
</gene>
<comment type="similarity">
    <text evidence="1">Belongs to the thymidylate kinase family.</text>
</comment>
<dbReference type="GO" id="GO:0005737">
    <property type="term" value="C:cytoplasm"/>
    <property type="evidence" value="ECO:0007669"/>
    <property type="project" value="TreeGrafter"/>
</dbReference>
<feature type="domain" description="Thymidylate kinase-like" evidence="5">
    <location>
        <begin position="6"/>
        <end position="141"/>
    </location>
</feature>
<dbReference type="Proteomes" id="UP000004840">
    <property type="component" value="Unassembled WGS sequence"/>
</dbReference>
<reference evidence="6 7" key="1">
    <citation type="journal article" date="2012" name="J. Bacteriol.">
        <title>Genome Sequence of Corynebacterium casei UCMA 3821, Isolated from a Smear-Ripened Cheese.</title>
        <authorList>
            <person name="Monnet C."/>
            <person name="Loux V."/>
            <person name="Bento P."/>
            <person name="Gibrat J.F."/>
            <person name="Straub C."/>
            <person name="Bonnarme P."/>
            <person name="Landaud S."/>
            <person name="Irlinger F."/>
        </authorList>
    </citation>
    <scope>NUCLEOTIDE SEQUENCE [LARGE SCALE GENOMIC DNA]</scope>
    <source>
        <strain evidence="6 7">UCMA 3821</strain>
    </source>
</reference>
<comment type="caution">
    <text evidence="6">The sequence shown here is derived from an EMBL/GenBank/DDBJ whole genome shotgun (WGS) entry which is preliminary data.</text>
</comment>
<dbReference type="Pfam" id="PF02223">
    <property type="entry name" value="Thymidylate_kin"/>
    <property type="match status" value="1"/>
</dbReference>
<evidence type="ECO:0000259" key="5">
    <source>
        <dbReference type="Pfam" id="PF02223"/>
    </source>
</evidence>
<keyword evidence="6" id="KW-0418">Kinase</keyword>
<name>G7HWJ3_9CORY</name>
<dbReference type="GO" id="GO:0006233">
    <property type="term" value="P:dTDP biosynthetic process"/>
    <property type="evidence" value="ECO:0007669"/>
    <property type="project" value="TreeGrafter"/>
</dbReference>
<dbReference type="GO" id="GO:0006235">
    <property type="term" value="P:dTTP biosynthetic process"/>
    <property type="evidence" value="ECO:0007669"/>
    <property type="project" value="TreeGrafter"/>
</dbReference>
<dbReference type="InterPro" id="IPR027417">
    <property type="entry name" value="P-loop_NTPase"/>
</dbReference>
<dbReference type="EMBL" id="CAFW01000033">
    <property type="protein sequence ID" value="CCE54558.1"/>
    <property type="molecule type" value="Genomic_DNA"/>
</dbReference>
<keyword evidence="3" id="KW-0547">Nucleotide-binding</keyword>
<protein>
    <recommendedName>
        <fullName evidence="2">Thymidylate kinase</fullName>
    </recommendedName>
</protein>
<dbReference type="SUPFAM" id="SSF52540">
    <property type="entry name" value="P-loop containing nucleoside triphosphate hydrolases"/>
    <property type="match status" value="1"/>
</dbReference>
<evidence type="ECO:0000256" key="2">
    <source>
        <dbReference type="ARBA" id="ARBA00017144"/>
    </source>
</evidence>
<keyword evidence="6" id="KW-0808">Transferase</keyword>